<keyword evidence="2" id="KW-1185">Reference proteome</keyword>
<protein>
    <submittedName>
        <fullName evidence="1">Uncharacterized protein</fullName>
    </submittedName>
</protein>
<reference evidence="1 2" key="2">
    <citation type="journal article" date="2022" name="Mol. Ecol. Resour.">
        <title>The genomes of chicory, endive, great burdock and yacon provide insights into Asteraceae paleo-polyploidization history and plant inulin production.</title>
        <authorList>
            <person name="Fan W."/>
            <person name="Wang S."/>
            <person name="Wang H."/>
            <person name="Wang A."/>
            <person name="Jiang F."/>
            <person name="Liu H."/>
            <person name="Zhao H."/>
            <person name="Xu D."/>
            <person name="Zhang Y."/>
        </authorList>
    </citation>
    <scope>NUCLEOTIDE SEQUENCE [LARGE SCALE GENOMIC DNA]</scope>
    <source>
        <strain evidence="2">cv. Yunnan</strain>
        <tissue evidence="1">Leaves</tissue>
    </source>
</reference>
<organism evidence="1 2">
    <name type="scientific">Smallanthus sonchifolius</name>
    <dbReference type="NCBI Taxonomy" id="185202"/>
    <lineage>
        <taxon>Eukaryota</taxon>
        <taxon>Viridiplantae</taxon>
        <taxon>Streptophyta</taxon>
        <taxon>Embryophyta</taxon>
        <taxon>Tracheophyta</taxon>
        <taxon>Spermatophyta</taxon>
        <taxon>Magnoliopsida</taxon>
        <taxon>eudicotyledons</taxon>
        <taxon>Gunneridae</taxon>
        <taxon>Pentapetalae</taxon>
        <taxon>asterids</taxon>
        <taxon>campanulids</taxon>
        <taxon>Asterales</taxon>
        <taxon>Asteraceae</taxon>
        <taxon>Asteroideae</taxon>
        <taxon>Heliantheae alliance</taxon>
        <taxon>Millerieae</taxon>
        <taxon>Smallanthus</taxon>
    </lineage>
</organism>
<accession>A0ACB9IJL1</accession>
<evidence type="ECO:0000313" key="2">
    <source>
        <dbReference type="Proteomes" id="UP001056120"/>
    </source>
</evidence>
<comment type="caution">
    <text evidence="1">The sequence shown here is derived from an EMBL/GenBank/DDBJ whole genome shotgun (WGS) entry which is preliminary data.</text>
</comment>
<proteinExistence type="predicted"/>
<gene>
    <name evidence="1" type="ORF">L1987_23657</name>
</gene>
<dbReference type="Proteomes" id="UP001056120">
    <property type="component" value="Linkage Group LG08"/>
</dbReference>
<sequence length="87" mass="10597">MDLGTPILRRCHHPFTGDNYRRRFTPSPETLHLRNRSRRRRFLLVAINPLQNTLLRRLPLPLVFSICRIRWILTRLQIMWLLPLKLM</sequence>
<name>A0ACB9IJL1_9ASTR</name>
<reference evidence="2" key="1">
    <citation type="journal article" date="2022" name="Mol. Ecol. Resour.">
        <title>The genomes of chicory, endive, great burdock and yacon provide insights into Asteraceae palaeo-polyploidization history and plant inulin production.</title>
        <authorList>
            <person name="Fan W."/>
            <person name="Wang S."/>
            <person name="Wang H."/>
            <person name="Wang A."/>
            <person name="Jiang F."/>
            <person name="Liu H."/>
            <person name="Zhao H."/>
            <person name="Xu D."/>
            <person name="Zhang Y."/>
        </authorList>
    </citation>
    <scope>NUCLEOTIDE SEQUENCE [LARGE SCALE GENOMIC DNA]</scope>
    <source>
        <strain evidence="2">cv. Yunnan</strain>
    </source>
</reference>
<evidence type="ECO:0000313" key="1">
    <source>
        <dbReference type="EMBL" id="KAI3807723.1"/>
    </source>
</evidence>
<dbReference type="EMBL" id="CM042025">
    <property type="protein sequence ID" value="KAI3807723.1"/>
    <property type="molecule type" value="Genomic_DNA"/>
</dbReference>